<dbReference type="EMBL" id="CH480815">
    <property type="protein sequence ID" value="EDW41098.1"/>
    <property type="molecule type" value="Genomic_DNA"/>
</dbReference>
<reference evidence="2 3" key="1">
    <citation type="journal article" date="2007" name="Nature">
        <title>Evolution of genes and genomes on the Drosophila phylogeny.</title>
        <authorList>
            <consortium name="Drosophila 12 Genomes Consortium"/>
            <person name="Clark A.G."/>
            <person name="Eisen M.B."/>
            <person name="Smith D.R."/>
            <person name="Bergman C.M."/>
            <person name="Oliver B."/>
            <person name="Markow T.A."/>
            <person name="Kaufman T.C."/>
            <person name="Kellis M."/>
            <person name="Gelbart W."/>
            <person name="Iyer V.N."/>
            <person name="Pollard D.A."/>
            <person name="Sackton T.B."/>
            <person name="Larracuente A.M."/>
            <person name="Singh N.D."/>
            <person name="Abad J.P."/>
            <person name="Abt D.N."/>
            <person name="Adryan B."/>
            <person name="Aguade M."/>
            <person name="Akashi H."/>
            <person name="Anderson W.W."/>
            <person name="Aquadro C.F."/>
            <person name="Ardell D.H."/>
            <person name="Arguello R."/>
            <person name="Artieri C.G."/>
            <person name="Barbash D.A."/>
            <person name="Barker D."/>
            <person name="Barsanti P."/>
            <person name="Batterham P."/>
            <person name="Batzoglou S."/>
            <person name="Begun D."/>
            <person name="Bhutkar A."/>
            <person name="Blanco E."/>
            <person name="Bosak S.A."/>
            <person name="Bradley R.K."/>
            <person name="Brand A.D."/>
            <person name="Brent M.R."/>
            <person name="Brooks A.N."/>
            <person name="Brown R.H."/>
            <person name="Butlin R.K."/>
            <person name="Caggese C."/>
            <person name="Calvi B.R."/>
            <person name="Bernardo de Carvalho A."/>
            <person name="Caspi A."/>
            <person name="Castrezana S."/>
            <person name="Celniker S.E."/>
            <person name="Chang J.L."/>
            <person name="Chapple C."/>
            <person name="Chatterji S."/>
            <person name="Chinwalla A."/>
            <person name="Civetta A."/>
            <person name="Clifton S.W."/>
            <person name="Comeron J.M."/>
            <person name="Costello J.C."/>
            <person name="Coyne J.A."/>
            <person name="Daub J."/>
            <person name="David R.G."/>
            <person name="Delcher A.L."/>
            <person name="Delehaunty K."/>
            <person name="Do C.B."/>
            <person name="Ebling H."/>
            <person name="Edwards K."/>
            <person name="Eickbush T."/>
            <person name="Evans J.D."/>
            <person name="Filipski A."/>
            <person name="Findeiss S."/>
            <person name="Freyhult E."/>
            <person name="Fulton L."/>
            <person name="Fulton R."/>
            <person name="Garcia A.C."/>
            <person name="Gardiner A."/>
            <person name="Garfield D.A."/>
            <person name="Garvin B.E."/>
            <person name="Gibson G."/>
            <person name="Gilbert D."/>
            <person name="Gnerre S."/>
            <person name="Godfrey J."/>
            <person name="Good R."/>
            <person name="Gotea V."/>
            <person name="Gravely B."/>
            <person name="Greenberg A.J."/>
            <person name="Griffiths-Jones S."/>
            <person name="Gross S."/>
            <person name="Guigo R."/>
            <person name="Gustafson E.A."/>
            <person name="Haerty W."/>
            <person name="Hahn M.W."/>
            <person name="Halligan D.L."/>
            <person name="Halpern A.L."/>
            <person name="Halter G.M."/>
            <person name="Han M.V."/>
            <person name="Heger A."/>
            <person name="Hillier L."/>
            <person name="Hinrichs A.S."/>
            <person name="Holmes I."/>
            <person name="Hoskins R.A."/>
            <person name="Hubisz M.J."/>
            <person name="Hultmark D."/>
            <person name="Huntley M.A."/>
            <person name="Jaffe D.B."/>
            <person name="Jagadeeshan S."/>
            <person name="Jeck W.R."/>
            <person name="Johnson J."/>
            <person name="Jones C.D."/>
            <person name="Jordan W.C."/>
            <person name="Karpen G.H."/>
            <person name="Kataoka E."/>
            <person name="Keightley P.D."/>
            <person name="Kheradpour P."/>
            <person name="Kirkness E.F."/>
            <person name="Koerich L.B."/>
            <person name="Kristiansen K."/>
            <person name="Kudrna D."/>
            <person name="Kulathinal R.J."/>
            <person name="Kumar S."/>
            <person name="Kwok R."/>
            <person name="Lander E."/>
            <person name="Langley C.H."/>
            <person name="Lapoint R."/>
            <person name="Lazzaro B.P."/>
            <person name="Lee S.J."/>
            <person name="Levesque L."/>
            <person name="Li R."/>
            <person name="Lin C.F."/>
            <person name="Lin M.F."/>
            <person name="Lindblad-Toh K."/>
            <person name="Llopart A."/>
            <person name="Long M."/>
            <person name="Low L."/>
            <person name="Lozovsky E."/>
            <person name="Lu J."/>
            <person name="Luo M."/>
            <person name="Machado C.A."/>
            <person name="Makalowski W."/>
            <person name="Marzo M."/>
            <person name="Matsuda M."/>
            <person name="Matzkin L."/>
            <person name="McAllister B."/>
            <person name="McBride C.S."/>
            <person name="McKernan B."/>
            <person name="McKernan K."/>
            <person name="Mendez-Lago M."/>
            <person name="Minx P."/>
            <person name="Mollenhauer M.U."/>
            <person name="Montooth K."/>
            <person name="Mount S.M."/>
            <person name="Mu X."/>
            <person name="Myers E."/>
            <person name="Negre B."/>
            <person name="Newfeld S."/>
            <person name="Nielsen R."/>
            <person name="Noor M.A."/>
            <person name="O'Grady P."/>
            <person name="Pachter L."/>
            <person name="Papaceit M."/>
            <person name="Parisi M.J."/>
            <person name="Parisi M."/>
            <person name="Parts L."/>
            <person name="Pedersen J.S."/>
            <person name="Pesole G."/>
            <person name="Phillippy A.M."/>
            <person name="Ponting C.P."/>
            <person name="Pop M."/>
            <person name="Porcelli D."/>
            <person name="Powell J.R."/>
            <person name="Prohaska S."/>
            <person name="Pruitt K."/>
            <person name="Puig M."/>
            <person name="Quesneville H."/>
            <person name="Ram K.R."/>
            <person name="Rand D."/>
            <person name="Rasmussen M.D."/>
            <person name="Reed L.K."/>
            <person name="Reenan R."/>
            <person name="Reily A."/>
            <person name="Remington K.A."/>
            <person name="Rieger T.T."/>
            <person name="Ritchie M.G."/>
            <person name="Robin C."/>
            <person name="Rogers Y.H."/>
            <person name="Rohde C."/>
            <person name="Rozas J."/>
            <person name="Rubenfield M.J."/>
            <person name="Ruiz A."/>
            <person name="Russo S."/>
            <person name="Salzberg S.L."/>
            <person name="Sanchez-Gracia A."/>
            <person name="Saranga D.J."/>
            <person name="Sato H."/>
            <person name="Schaeffer S.W."/>
            <person name="Schatz M.C."/>
            <person name="Schlenke T."/>
            <person name="Schwartz R."/>
            <person name="Segarra C."/>
            <person name="Singh R.S."/>
            <person name="Sirot L."/>
            <person name="Sirota M."/>
            <person name="Sisneros N.B."/>
            <person name="Smith C.D."/>
            <person name="Smith T.F."/>
            <person name="Spieth J."/>
            <person name="Stage D.E."/>
            <person name="Stark A."/>
            <person name="Stephan W."/>
            <person name="Strausberg R.L."/>
            <person name="Strempel S."/>
            <person name="Sturgill D."/>
            <person name="Sutton G."/>
            <person name="Sutton G.G."/>
            <person name="Tao W."/>
            <person name="Teichmann S."/>
            <person name="Tobari Y.N."/>
            <person name="Tomimura Y."/>
            <person name="Tsolas J.M."/>
            <person name="Valente V.L."/>
            <person name="Venter E."/>
            <person name="Venter J.C."/>
            <person name="Vicario S."/>
            <person name="Vieira F.G."/>
            <person name="Vilella A.J."/>
            <person name="Villasante A."/>
            <person name="Walenz B."/>
            <person name="Wang J."/>
            <person name="Wasserman M."/>
            <person name="Watts T."/>
            <person name="Wilson D."/>
            <person name="Wilson R.K."/>
            <person name="Wing R.A."/>
            <person name="Wolfner M.F."/>
            <person name="Wong A."/>
            <person name="Wong G.K."/>
            <person name="Wu C.I."/>
            <person name="Wu G."/>
            <person name="Yamamoto D."/>
            <person name="Yang H.P."/>
            <person name="Yang S.P."/>
            <person name="Yorke J.A."/>
            <person name="Yoshida K."/>
            <person name="Zdobnov E."/>
            <person name="Zhang P."/>
            <person name="Zhang Y."/>
            <person name="Zimin A.V."/>
            <person name="Baldwin J."/>
            <person name="Abdouelleil A."/>
            <person name="Abdulkadir J."/>
            <person name="Abebe A."/>
            <person name="Abera B."/>
            <person name="Abreu J."/>
            <person name="Acer S.C."/>
            <person name="Aftuck L."/>
            <person name="Alexander A."/>
            <person name="An P."/>
            <person name="Anderson E."/>
            <person name="Anderson S."/>
            <person name="Arachi H."/>
            <person name="Azer M."/>
            <person name="Bachantsang P."/>
            <person name="Barry A."/>
            <person name="Bayul T."/>
            <person name="Berlin A."/>
            <person name="Bessette D."/>
            <person name="Bloom T."/>
            <person name="Blye J."/>
            <person name="Boguslavskiy L."/>
            <person name="Bonnet C."/>
            <person name="Boukhgalter B."/>
            <person name="Bourzgui I."/>
            <person name="Brown A."/>
            <person name="Cahill P."/>
            <person name="Channer S."/>
            <person name="Cheshatsang Y."/>
            <person name="Chuda L."/>
            <person name="Citroen M."/>
            <person name="Collymore A."/>
            <person name="Cooke P."/>
            <person name="Costello M."/>
            <person name="D'Aco K."/>
            <person name="Daza R."/>
            <person name="De Haan G."/>
            <person name="DeGray S."/>
            <person name="DeMaso C."/>
            <person name="Dhargay N."/>
            <person name="Dooley K."/>
            <person name="Dooley E."/>
            <person name="Doricent M."/>
            <person name="Dorje P."/>
            <person name="Dorjee K."/>
            <person name="Dupes A."/>
            <person name="Elong R."/>
            <person name="Falk J."/>
            <person name="Farina A."/>
            <person name="Faro S."/>
            <person name="Ferguson D."/>
            <person name="Fisher S."/>
            <person name="Foley C.D."/>
            <person name="Franke A."/>
            <person name="Friedrich D."/>
            <person name="Gadbois L."/>
            <person name="Gearin G."/>
            <person name="Gearin C.R."/>
            <person name="Giannoukos G."/>
            <person name="Goode T."/>
            <person name="Graham J."/>
            <person name="Grandbois E."/>
            <person name="Grewal S."/>
            <person name="Gyaltsen K."/>
            <person name="Hafez N."/>
            <person name="Hagos B."/>
            <person name="Hall J."/>
            <person name="Henson C."/>
            <person name="Hollinger A."/>
            <person name="Honan T."/>
            <person name="Huard M.D."/>
            <person name="Hughes L."/>
            <person name="Hurhula B."/>
            <person name="Husby M.E."/>
            <person name="Kamat A."/>
            <person name="Kanga B."/>
            <person name="Kashin S."/>
            <person name="Khazanovich D."/>
            <person name="Kisner P."/>
            <person name="Lance K."/>
            <person name="Lara M."/>
            <person name="Lee W."/>
            <person name="Lennon N."/>
            <person name="Letendre F."/>
            <person name="LeVine R."/>
            <person name="Lipovsky A."/>
            <person name="Liu X."/>
            <person name="Liu J."/>
            <person name="Liu S."/>
            <person name="Lokyitsang T."/>
            <person name="Lokyitsang Y."/>
            <person name="Lubonja R."/>
            <person name="Lui A."/>
            <person name="MacDonald P."/>
            <person name="Magnisalis V."/>
            <person name="Maru K."/>
            <person name="Matthews C."/>
            <person name="McCusker W."/>
            <person name="McDonough S."/>
            <person name="Mehta T."/>
            <person name="Meldrim J."/>
            <person name="Meneus L."/>
            <person name="Mihai O."/>
            <person name="Mihalev A."/>
            <person name="Mihova T."/>
            <person name="Mittelman R."/>
            <person name="Mlenga V."/>
            <person name="Montmayeur A."/>
            <person name="Mulrain L."/>
            <person name="Navidi A."/>
            <person name="Naylor J."/>
            <person name="Negash T."/>
            <person name="Nguyen T."/>
            <person name="Nguyen N."/>
            <person name="Nicol R."/>
            <person name="Norbu C."/>
            <person name="Norbu N."/>
            <person name="Novod N."/>
            <person name="O'Neill B."/>
            <person name="Osman S."/>
            <person name="Markiewicz E."/>
            <person name="Oyono O.L."/>
            <person name="Patti C."/>
            <person name="Phunkhang P."/>
            <person name="Pierre F."/>
            <person name="Priest M."/>
            <person name="Raghuraman S."/>
            <person name="Rege F."/>
            <person name="Reyes R."/>
            <person name="Rise C."/>
            <person name="Rogov P."/>
            <person name="Ross K."/>
            <person name="Ryan E."/>
            <person name="Settipalli S."/>
            <person name="Shea T."/>
            <person name="Sherpa N."/>
            <person name="Shi L."/>
            <person name="Shih D."/>
            <person name="Sparrow T."/>
            <person name="Spaulding J."/>
            <person name="Stalker J."/>
            <person name="Stange-Thomann N."/>
            <person name="Stavropoulos S."/>
            <person name="Stone C."/>
            <person name="Strader C."/>
            <person name="Tesfaye S."/>
            <person name="Thomson T."/>
            <person name="Thoulutsang Y."/>
            <person name="Thoulutsang D."/>
            <person name="Topham K."/>
            <person name="Topping I."/>
            <person name="Tsamla T."/>
            <person name="Vassiliev H."/>
            <person name="Vo A."/>
            <person name="Wangchuk T."/>
            <person name="Wangdi T."/>
            <person name="Weiand M."/>
            <person name="Wilkinson J."/>
            <person name="Wilson A."/>
            <person name="Yadav S."/>
            <person name="Young G."/>
            <person name="Yu Q."/>
            <person name="Zembek L."/>
            <person name="Zhong D."/>
            <person name="Zimmer A."/>
            <person name="Zwirko Z."/>
            <person name="Jaffe D.B."/>
            <person name="Alvarez P."/>
            <person name="Brockman W."/>
            <person name="Butler J."/>
            <person name="Chin C."/>
            <person name="Gnerre S."/>
            <person name="Grabherr M."/>
            <person name="Kleber M."/>
            <person name="Mauceli E."/>
            <person name="MacCallum I."/>
        </authorList>
    </citation>
    <scope>NUCLEOTIDE SEQUENCE [LARGE SCALE GENOMIC DNA]</scope>
    <source>
        <strain evidence="3">Rob3c / Tucson 14021-0248.25</strain>
    </source>
</reference>
<keyword evidence="3" id="KW-1185">Reference proteome</keyword>
<evidence type="ECO:0000313" key="2">
    <source>
        <dbReference type="EMBL" id="EDW41098.1"/>
    </source>
</evidence>
<proteinExistence type="predicted"/>
<dbReference type="AlphaFoldDB" id="B4HEE4"/>
<dbReference type="Proteomes" id="UP000001292">
    <property type="component" value="Unassembled WGS sequence"/>
</dbReference>
<protein>
    <submittedName>
        <fullName evidence="2">GM24750</fullName>
    </submittedName>
</protein>
<accession>B4HEE4</accession>
<sequence length="133" mass="14155">MRLNSISSRKDFLCFGSQMELELNWTGLALRSSFTPGCIFIILIPIAGHGRRGPAPAPAPYSYANPKPTACATPIPAPDDSGRAMHIQLTFQLKSLCKAAATKGAPTKRKASKVRTSSKPELSAVQTPGSSDQ</sequence>
<feature type="compositionally biased region" description="Polar residues" evidence="1">
    <location>
        <begin position="114"/>
        <end position="133"/>
    </location>
</feature>
<gene>
    <name evidence="2" type="primary">Dsec\GM24750</name>
    <name evidence="2" type="ORF">Dsec_GM24750</name>
</gene>
<evidence type="ECO:0000256" key="1">
    <source>
        <dbReference type="SAM" id="MobiDB-lite"/>
    </source>
</evidence>
<organism evidence="3">
    <name type="scientific">Drosophila sechellia</name>
    <name type="common">Fruit fly</name>
    <dbReference type="NCBI Taxonomy" id="7238"/>
    <lineage>
        <taxon>Eukaryota</taxon>
        <taxon>Metazoa</taxon>
        <taxon>Ecdysozoa</taxon>
        <taxon>Arthropoda</taxon>
        <taxon>Hexapoda</taxon>
        <taxon>Insecta</taxon>
        <taxon>Pterygota</taxon>
        <taxon>Neoptera</taxon>
        <taxon>Endopterygota</taxon>
        <taxon>Diptera</taxon>
        <taxon>Brachycera</taxon>
        <taxon>Muscomorpha</taxon>
        <taxon>Ephydroidea</taxon>
        <taxon>Drosophilidae</taxon>
        <taxon>Drosophila</taxon>
        <taxon>Sophophora</taxon>
    </lineage>
</organism>
<name>B4HEE4_DROSE</name>
<evidence type="ECO:0000313" key="3">
    <source>
        <dbReference type="Proteomes" id="UP000001292"/>
    </source>
</evidence>
<feature type="region of interest" description="Disordered" evidence="1">
    <location>
        <begin position="102"/>
        <end position="133"/>
    </location>
</feature>
<dbReference type="HOGENOM" id="CLU_1908889_0_0_1"/>